<comment type="caution">
    <text evidence="2">The sequence shown here is derived from an EMBL/GenBank/DDBJ whole genome shotgun (WGS) entry which is preliminary data.</text>
</comment>
<feature type="compositionally biased region" description="Acidic residues" evidence="1">
    <location>
        <begin position="55"/>
        <end position="66"/>
    </location>
</feature>
<feature type="compositionally biased region" description="Basic and acidic residues" evidence="1">
    <location>
        <begin position="67"/>
        <end position="84"/>
    </location>
</feature>
<dbReference type="EMBL" id="VWYN01011981">
    <property type="protein sequence ID" value="NXR49190.1"/>
    <property type="molecule type" value="Genomic_DNA"/>
</dbReference>
<dbReference type="InterPro" id="IPR012479">
    <property type="entry name" value="SAP30BP"/>
</dbReference>
<feature type="region of interest" description="Disordered" evidence="1">
    <location>
        <begin position="16"/>
        <end position="89"/>
    </location>
</feature>
<feature type="compositionally biased region" description="Gly residues" evidence="1">
    <location>
        <begin position="35"/>
        <end position="50"/>
    </location>
</feature>
<dbReference type="GO" id="GO:0006355">
    <property type="term" value="P:regulation of DNA-templated transcription"/>
    <property type="evidence" value="ECO:0007669"/>
    <property type="project" value="InterPro"/>
</dbReference>
<keyword evidence="3" id="KW-1185">Reference proteome</keyword>
<evidence type="ECO:0000313" key="3">
    <source>
        <dbReference type="Proteomes" id="UP000527178"/>
    </source>
</evidence>
<dbReference type="GO" id="GO:0005634">
    <property type="term" value="C:nucleus"/>
    <property type="evidence" value="ECO:0007669"/>
    <property type="project" value="TreeGrafter"/>
</dbReference>
<gene>
    <name evidence="2" type="primary">Sap30bp_1</name>
    <name evidence="2" type="ORF">HIPICT_R04374</name>
</gene>
<dbReference type="Proteomes" id="UP000527178">
    <property type="component" value="Unassembled WGS sequence"/>
</dbReference>
<evidence type="ECO:0000313" key="2">
    <source>
        <dbReference type="EMBL" id="NXR49190.1"/>
    </source>
</evidence>
<evidence type="ECO:0000256" key="1">
    <source>
        <dbReference type="SAM" id="MobiDB-lite"/>
    </source>
</evidence>
<accession>A0A7L2LND0</accession>
<reference evidence="2 3" key="1">
    <citation type="submission" date="2019-09" db="EMBL/GenBank/DDBJ databases">
        <title>Bird 10,000 Genomes (B10K) Project - Family phase.</title>
        <authorList>
            <person name="Zhang G."/>
        </authorList>
    </citation>
    <scope>NUCLEOTIDE SEQUENCE [LARGE SCALE GENOMIC DNA]</scope>
    <source>
        <strain evidence="2">B10K-DU-002-18</strain>
        <tissue evidence="2">Muscle</tissue>
    </source>
</reference>
<name>A0A7L2LND0_9SYLV</name>
<proteinExistence type="predicted"/>
<dbReference type="Pfam" id="PF07818">
    <property type="entry name" value="HCNGP"/>
    <property type="match status" value="1"/>
</dbReference>
<feature type="non-terminal residue" evidence="2">
    <location>
        <position position="169"/>
    </location>
</feature>
<feature type="non-terminal residue" evidence="2">
    <location>
        <position position="1"/>
    </location>
</feature>
<organism evidence="2 3">
    <name type="scientific">Hippolais icterina</name>
    <name type="common">icterine warbler</name>
    <dbReference type="NCBI Taxonomy" id="68497"/>
    <lineage>
        <taxon>Eukaryota</taxon>
        <taxon>Metazoa</taxon>
        <taxon>Chordata</taxon>
        <taxon>Craniata</taxon>
        <taxon>Vertebrata</taxon>
        <taxon>Euteleostomi</taxon>
        <taxon>Archelosauria</taxon>
        <taxon>Archosauria</taxon>
        <taxon>Dinosauria</taxon>
        <taxon>Saurischia</taxon>
        <taxon>Theropoda</taxon>
        <taxon>Coelurosauria</taxon>
        <taxon>Aves</taxon>
        <taxon>Neognathae</taxon>
        <taxon>Neoaves</taxon>
        <taxon>Telluraves</taxon>
        <taxon>Australaves</taxon>
        <taxon>Passeriformes</taxon>
        <taxon>Sylvioidea</taxon>
        <taxon>Sylviidae</taxon>
        <taxon>Acrocephalinae</taxon>
        <taxon>Hippolais</taxon>
    </lineage>
</organism>
<feature type="region of interest" description="Disordered" evidence="1">
    <location>
        <begin position="106"/>
        <end position="129"/>
    </location>
</feature>
<dbReference type="PANTHER" id="PTHR13464">
    <property type="entry name" value="TRANSCRIPTIONAL REGULATOR PROTEIN HCNGP"/>
    <property type="match status" value="1"/>
</dbReference>
<dbReference type="AlphaFoldDB" id="A0A7L2LND0"/>
<dbReference type="PANTHER" id="PTHR13464:SF0">
    <property type="entry name" value="SAP30-BINDING PROTEIN"/>
    <property type="match status" value="1"/>
</dbReference>
<sequence length="169" mass="18840">VAMKRSILSLLAVYGEDSDLESDSKAGVAWNDGGAPTGGKGGLVSAGYGEGDSTCLDEEGYEEEDNDNSRQSEDDDSRTEKPEVGDLMEFPEVEVRDTQELLASFSEGDLDMSPDEIKIPPEPPGRCSNQLQDKIEKLYERKMKESMDMNYIIQKKKEFRNPSIYEKLI</sequence>
<protein>
    <submittedName>
        <fullName evidence="2">S30BP protein</fullName>
    </submittedName>
</protein>